<evidence type="ECO:0000259" key="3">
    <source>
        <dbReference type="Pfam" id="PF07993"/>
    </source>
</evidence>
<dbReference type="InterPro" id="IPR051414">
    <property type="entry name" value="Adenylate-forming_Reductase"/>
</dbReference>
<keyword evidence="5" id="KW-1185">Reference proteome</keyword>
<dbReference type="EMBL" id="JASBNA010000003">
    <property type="protein sequence ID" value="KAK7693163.1"/>
    <property type="molecule type" value="Genomic_DNA"/>
</dbReference>
<sequence>MHRSDNPSSIRGNGAQKFASTDIGIMIEKWSSLLPPASLVPRQSSTLEPIEIVVLLTGSTGALGADFLDALVRDDRVGHIYTLNRAPSVVDRQRAALNLRELDPEIVSSDKVTSLEGDVSRAGLGLNTHILNKLKQSVTHIIHNAWLVRFIAPLSEFEGYIEGAFSLLDIAASSPHGAQFIYTSSVGIAHFWDFEKHGSVVPEEAHEFPEASSGLGYIESKYVMERLLDRAAQIGHRASVLRLGQICGSTETGVWPTSEWIPIMIKTSFALGCLPLRDTDLLWVPDNILAGALLDYITASEPLPDLMTFVHPQPSTWSKVFNDIGAALGGIPVVPITDWMAKLEALAKIATAEDYRRAPALKILPLFRAMVEDSRRDRPGKPLQFASDKARRFSPTLRNVPPIQHEHARAWVRYWEKQGFIQPNKPVNPTQSRL</sequence>
<dbReference type="AlphaFoldDB" id="A0AAW0GHN3"/>
<evidence type="ECO:0000313" key="4">
    <source>
        <dbReference type="EMBL" id="KAK7693163.1"/>
    </source>
</evidence>
<keyword evidence="2" id="KW-0597">Phosphoprotein</keyword>
<protein>
    <recommendedName>
        <fullName evidence="3">Thioester reductase (TE) domain-containing protein</fullName>
    </recommendedName>
</protein>
<dbReference type="SUPFAM" id="SSF51735">
    <property type="entry name" value="NAD(P)-binding Rossmann-fold domains"/>
    <property type="match status" value="1"/>
</dbReference>
<dbReference type="Pfam" id="PF07993">
    <property type="entry name" value="NAD_binding_4"/>
    <property type="match status" value="1"/>
</dbReference>
<evidence type="ECO:0000313" key="5">
    <source>
        <dbReference type="Proteomes" id="UP001385951"/>
    </source>
</evidence>
<proteinExistence type="predicted"/>
<reference evidence="4 5" key="1">
    <citation type="submission" date="2022-09" db="EMBL/GenBank/DDBJ databases">
        <authorList>
            <person name="Palmer J.M."/>
        </authorList>
    </citation>
    <scope>NUCLEOTIDE SEQUENCE [LARGE SCALE GENOMIC DNA]</scope>
    <source>
        <strain evidence="4 5">DSM 7382</strain>
    </source>
</reference>
<dbReference type="Proteomes" id="UP001385951">
    <property type="component" value="Unassembled WGS sequence"/>
</dbReference>
<evidence type="ECO:0000256" key="2">
    <source>
        <dbReference type="ARBA" id="ARBA00022553"/>
    </source>
</evidence>
<keyword evidence="1" id="KW-0596">Phosphopantetheine</keyword>
<name>A0AAW0GHN3_9APHY</name>
<accession>A0AAW0GHN3</accession>
<dbReference type="PANTHER" id="PTHR43439">
    <property type="entry name" value="PHENYLACETATE-COENZYME A LIGASE"/>
    <property type="match status" value="1"/>
</dbReference>
<dbReference type="InterPro" id="IPR036291">
    <property type="entry name" value="NAD(P)-bd_dom_sf"/>
</dbReference>
<dbReference type="Gene3D" id="3.40.50.720">
    <property type="entry name" value="NAD(P)-binding Rossmann-like Domain"/>
    <property type="match status" value="1"/>
</dbReference>
<dbReference type="InterPro" id="IPR013120">
    <property type="entry name" value="FAR_NAD-bd"/>
</dbReference>
<feature type="domain" description="Thioester reductase (TE)" evidence="3">
    <location>
        <begin position="56"/>
        <end position="279"/>
    </location>
</feature>
<organism evidence="4 5">
    <name type="scientific">Cerrena zonata</name>
    <dbReference type="NCBI Taxonomy" id="2478898"/>
    <lineage>
        <taxon>Eukaryota</taxon>
        <taxon>Fungi</taxon>
        <taxon>Dikarya</taxon>
        <taxon>Basidiomycota</taxon>
        <taxon>Agaricomycotina</taxon>
        <taxon>Agaricomycetes</taxon>
        <taxon>Polyporales</taxon>
        <taxon>Cerrenaceae</taxon>
        <taxon>Cerrena</taxon>
    </lineage>
</organism>
<dbReference type="PANTHER" id="PTHR43439:SF2">
    <property type="entry name" value="ENZYME, PUTATIVE (JCVI)-RELATED"/>
    <property type="match status" value="1"/>
</dbReference>
<evidence type="ECO:0000256" key="1">
    <source>
        <dbReference type="ARBA" id="ARBA00022450"/>
    </source>
</evidence>
<gene>
    <name evidence="4" type="ORF">QCA50_002729</name>
</gene>
<comment type="caution">
    <text evidence="4">The sequence shown here is derived from an EMBL/GenBank/DDBJ whole genome shotgun (WGS) entry which is preliminary data.</text>
</comment>